<dbReference type="InterPro" id="IPR037202">
    <property type="entry name" value="ESCRT_assembly_dom"/>
</dbReference>
<evidence type="ECO:0000256" key="8">
    <source>
        <dbReference type="SAM" id="Coils"/>
    </source>
</evidence>
<feature type="compositionally biased region" description="Pro residues" evidence="9">
    <location>
        <begin position="261"/>
        <end position="273"/>
    </location>
</feature>
<name>A0A6G1GCG2_9PEZI</name>
<protein>
    <submittedName>
        <fullName evidence="12 14">UEV-domain-containing protein</fullName>
    </submittedName>
</protein>
<dbReference type="GO" id="GO:0043162">
    <property type="term" value="P:ubiquitin-dependent protein catabolic process via the multivesicular body sorting pathway"/>
    <property type="evidence" value="ECO:0007669"/>
    <property type="project" value="UniProtKB-ARBA"/>
</dbReference>
<keyword evidence="3 7" id="KW-0813">Transport</keyword>
<evidence type="ECO:0000313" key="14">
    <source>
        <dbReference type="RefSeq" id="XP_033537170.1"/>
    </source>
</evidence>
<dbReference type="PANTHER" id="PTHR23306:SF3">
    <property type="entry name" value="TUMOR SUPPRESSOR PROTEIN 101"/>
    <property type="match status" value="1"/>
</dbReference>
<evidence type="ECO:0000259" key="10">
    <source>
        <dbReference type="PROSITE" id="PS51312"/>
    </source>
</evidence>
<gene>
    <name evidence="12 14" type="ORF">P152DRAFT_188489</name>
</gene>
<feature type="coiled-coil region" evidence="8">
    <location>
        <begin position="412"/>
        <end position="457"/>
    </location>
</feature>
<evidence type="ECO:0000256" key="9">
    <source>
        <dbReference type="SAM" id="MobiDB-lite"/>
    </source>
</evidence>
<evidence type="ECO:0000256" key="3">
    <source>
        <dbReference type="ARBA" id="ARBA00022448"/>
    </source>
</evidence>
<feature type="compositionally biased region" description="Pro residues" evidence="9">
    <location>
        <begin position="195"/>
        <end position="229"/>
    </location>
</feature>
<dbReference type="SUPFAM" id="SSF140111">
    <property type="entry name" value="Endosomal sorting complex assembly domain"/>
    <property type="match status" value="1"/>
</dbReference>
<dbReference type="GO" id="GO:0000813">
    <property type="term" value="C:ESCRT I complex"/>
    <property type="evidence" value="ECO:0007669"/>
    <property type="project" value="TreeGrafter"/>
</dbReference>
<dbReference type="EMBL" id="ML975151">
    <property type="protein sequence ID" value="KAF1815539.1"/>
    <property type="molecule type" value="Genomic_DNA"/>
</dbReference>
<dbReference type="Pfam" id="PF05743">
    <property type="entry name" value="UEV"/>
    <property type="match status" value="1"/>
</dbReference>
<keyword evidence="5 7" id="KW-0653">Protein transport</keyword>
<dbReference type="InterPro" id="IPR016135">
    <property type="entry name" value="UBQ-conjugating_enzyme/RWD"/>
</dbReference>
<keyword evidence="4" id="KW-0967">Endosome</keyword>
<evidence type="ECO:0000313" key="12">
    <source>
        <dbReference type="EMBL" id="KAF1815539.1"/>
    </source>
</evidence>
<evidence type="ECO:0000256" key="5">
    <source>
        <dbReference type="ARBA" id="ARBA00022927"/>
    </source>
</evidence>
<dbReference type="PROSITE" id="PS51312">
    <property type="entry name" value="SB"/>
    <property type="match status" value="1"/>
</dbReference>
<dbReference type="CDD" id="cd11685">
    <property type="entry name" value="UEV_TSG101-like"/>
    <property type="match status" value="1"/>
</dbReference>
<comment type="similarity">
    <text evidence="2">Belongs to the ubiquitin-conjugating enzyme family. UEV subfamily.</text>
</comment>
<comment type="subcellular location">
    <subcellularLocation>
        <location evidence="1">Endosome</location>
    </subcellularLocation>
</comment>
<dbReference type="GO" id="GO:0072666">
    <property type="term" value="P:establishment of protein localization to vacuole"/>
    <property type="evidence" value="ECO:0007669"/>
    <property type="project" value="UniProtKB-ARBA"/>
</dbReference>
<dbReference type="PROSITE" id="PS51322">
    <property type="entry name" value="UEV"/>
    <property type="match status" value="1"/>
</dbReference>
<sequence>MSAVPDKVLNWLYSVLLSKYHDANRTYSDVAETLSHYPSLTPRTEIYTFEDGSSSVLLLVSGTLPVLFRGTTYRFPVALWVPYAYPREPPFAYVTPTGDMAVRRGQHVDVDGRIYHPYLAQWAQYWERSSLMDFLGILRGVFAKEPPVISRQQQQYPPVASSNPPPPPVPPPPAELRQSPVTTAGAGPQGSISTPPQPPPKPPKPGETIQEPPPRSSRYGPPPPLPPLPHDARISGAQPQHFNRTNAAPYTAQKSMGGRPVPHPGQPPRPAYGPAPTDLSSPISPLSPGDHYPGRIPPAARQQHPPIAPLPPHGVPQYTTAPQPGMQWAQPPPQIAPQLKPSVDLLSSPLDVTLPSQKGEQPDNTPAPPIPPNPEKDSLLRAISQALVSQINQTIASNASAIPPLQAQQTALLEAQARLQGELDQLQQLDAALSSNEQILRDAMREADRVMEDAKRKPPPEIDHVLVAPTVVGGQLYNLCAEDSALDEARAVLSRALDAGRVSVDLFIKQTRSLAREQFLKKVLIKKIADGMGLENFDR</sequence>
<dbReference type="InterPro" id="IPR017916">
    <property type="entry name" value="SB_dom"/>
</dbReference>
<feature type="compositionally biased region" description="Pro residues" evidence="9">
    <location>
        <begin position="163"/>
        <end position="174"/>
    </location>
</feature>
<evidence type="ECO:0000256" key="1">
    <source>
        <dbReference type="ARBA" id="ARBA00004177"/>
    </source>
</evidence>
<dbReference type="SUPFAM" id="SSF54495">
    <property type="entry name" value="UBC-like"/>
    <property type="match status" value="1"/>
</dbReference>
<dbReference type="RefSeq" id="XP_033537170.1">
    <property type="nucleotide sequence ID" value="XM_033674243.1"/>
</dbReference>
<evidence type="ECO:0000256" key="6">
    <source>
        <dbReference type="ARBA" id="ARBA00023054"/>
    </source>
</evidence>
<dbReference type="PANTHER" id="PTHR23306">
    <property type="entry name" value="TUMOR SUSCEPTIBILITY GENE 101 PROTEIN-RELATED"/>
    <property type="match status" value="1"/>
</dbReference>
<keyword evidence="13" id="KW-1185">Reference proteome</keyword>
<feature type="domain" description="SB" evidence="10">
    <location>
        <begin position="470"/>
        <end position="538"/>
    </location>
</feature>
<dbReference type="GO" id="GO:0043130">
    <property type="term" value="F:ubiquitin binding"/>
    <property type="evidence" value="ECO:0007669"/>
    <property type="project" value="TreeGrafter"/>
</dbReference>
<dbReference type="Proteomes" id="UP000504638">
    <property type="component" value="Unplaced"/>
</dbReference>
<evidence type="ECO:0000256" key="4">
    <source>
        <dbReference type="ARBA" id="ARBA00022753"/>
    </source>
</evidence>
<feature type="compositionally biased region" description="Polar residues" evidence="9">
    <location>
        <begin position="237"/>
        <end position="254"/>
    </location>
</feature>
<feature type="domain" description="UEV" evidence="11">
    <location>
        <begin position="7"/>
        <end position="152"/>
    </location>
</feature>
<dbReference type="InterPro" id="IPR052070">
    <property type="entry name" value="ESCRT-I_UEV_domain"/>
</dbReference>
<reference evidence="14" key="3">
    <citation type="submission" date="2025-04" db="UniProtKB">
        <authorList>
            <consortium name="RefSeq"/>
        </authorList>
    </citation>
    <scope>IDENTIFICATION</scope>
    <source>
        <strain evidence="14">CBS 781.70</strain>
    </source>
</reference>
<keyword evidence="6 8" id="KW-0175">Coiled coil</keyword>
<reference evidence="12 14" key="1">
    <citation type="submission" date="2020-01" db="EMBL/GenBank/DDBJ databases">
        <authorList>
            <consortium name="DOE Joint Genome Institute"/>
            <person name="Haridas S."/>
            <person name="Albert R."/>
            <person name="Binder M."/>
            <person name="Bloem J."/>
            <person name="Labutti K."/>
            <person name="Salamov A."/>
            <person name="Andreopoulos B."/>
            <person name="Baker S.E."/>
            <person name="Barry K."/>
            <person name="Bills G."/>
            <person name="Bluhm B.H."/>
            <person name="Cannon C."/>
            <person name="Castanera R."/>
            <person name="Culley D.E."/>
            <person name="Daum C."/>
            <person name="Ezra D."/>
            <person name="Gonzalez J.B."/>
            <person name="Henrissat B."/>
            <person name="Kuo A."/>
            <person name="Liang C."/>
            <person name="Lipzen A."/>
            <person name="Lutzoni F."/>
            <person name="Magnuson J."/>
            <person name="Mondo S."/>
            <person name="Nolan M."/>
            <person name="Ohm R."/>
            <person name="Pangilinan J."/>
            <person name="Park H.-J."/>
            <person name="Ramirez L."/>
            <person name="Alfaro M."/>
            <person name="Sun H."/>
            <person name="Tritt A."/>
            <person name="Yoshinaga Y."/>
            <person name="Zwiers L.-H."/>
            <person name="Turgeon B.G."/>
            <person name="Goodwin S.B."/>
            <person name="Spatafora J.W."/>
            <person name="Crous P.W."/>
            <person name="Grigoriev I.V."/>
        </authorList>
    </citation>
    <scope>NUCLEOTIDE SEQUENCE</scope>
    <source>
        <strain evidence="12 14">CBS 781.70</strain>
    </source>
</reference>
<dbReference type="GO" id="GO:0006886">
    <property type="term" value="P:intracellular protein transport"/>
    <property type="evidence" value="ECO:0007669"/>
    <property type="project" value="UniProtKB-ARBA"/>
</dbReference>
<dbReference type="Gene3D" id="3.10.110.10">
    <property type="entry name" value="Ubiquitin Conjugating Enzyme"/>
    <property type="match status" value="1"/>
</dbReference>
<feature type="region of interest" description="Disordered" evidence="9">
    <location>
        <begin position="149"/>
        <end position="377"/>
    </location>
</feature>
<dbReference type="GeneID" id="54414813"/>
<dbReference type="Gene3D" id="6.10.140.820">
    <property type="match status" value="1"/>
</dbReference>
<dbReference type="InterPro" id="IPR008883">
    <property type="entry name" value="UEV_N"/>
</dbReference>
<accession>A0A6G1GCG2</accession>
<dbReference type="OrthoDB" id="306304at2759"/>
<evidence type="ECO:0000259" key="11">
    <source>
        <dbReference type="PROSITE" id="PS51322"/>
    </source>
</evidence>
<organism evidence="12">
    <name type="scientific">Eremomyces bilateralis CBS 781.70</name>
    <dbReference type="NCBI Taxonomy" id="1392243"/>
    <lineage>
        <taxon>Eukaryota</taxon>
        <taxon>Fungi</taxon>
        <taxon>Dikarya</taxon>
        <taxon>Ascomycota</taxon>
        <taxon>Pezizomycotina</taxon>
        <taxon>Dothideomycetes</taxon>
        <taxon>Dothideomycetes incertae sedis</taxon>
        <taxon>Eremomycetales</taxon>
        <taxon>Eremomycetaceae</taxon>
        <taxon>Eremomyces</taxon>
    </lineage>
</organism>
<evidence type="ECO:0000313" key="13">
    <source>
        <dbReference type="Proteomes" id="UP000504638"/>
    </source>
</evidence>
<evidence type="ECO:0000256" key="2">
    <source>
        <dbReference type="ARBA" id="ARBA00009594"/>
    </source>
</evidence>
<proteinExistence type="inferred from homology"/>
<reference evidence="14" key="2">
    <citation type="submission" date="2020-04" db="EMBL/GenBank/DDBJ databases">
        <authorList>
            <consortium name="NCBI Genome Project"/>
        </authorList>
    </citation>
    <scope>NUCLEOTIDE SEQUENCE</scope>
    <source>
        <strain evidence="14">CBS 781.70</strain>
    </source>
</reference>
<dbReference type="AlphaFoldDB" id="A0A6G1GCG2"/>
<dbReference type="Pfam" id="PF09454">
    <property type="entry name" value="Vps23_core"/>
    <property type="match status" value="1"/>
</dbReference>
<evidence type="ECO:0000256" key="7">
    <source>
        <dbReference type="PROSITE-ProRule" id="PRU00644"/>
    </source>
</evidence>